<accession>A0ABW5R5H8</accession>
<dbReference type="Proteomes" id="UP001597497">
    <property type="component" value="Unassembled WGS sequence"/>
</dbReference>
<dbReference type="EMBL" id="JBHUMM010000001">
    <property type="protein sequence ID" value="MFD2670001.1"/>
    <property type="molecule type" value="Genomic_DNA"/>
</dbReference>
<feature type="region of interest" description="Disordered" evidence="1">
    <location>
        <begin position="1"/>
        <end position="43"/>
    </location>
</feature>
<dbReference type="Pfam" id="PF13215">
    <property type="entry name" value="DUF4023"/>
    <property type="match status" value="1"/>
</dbReference>
<reference evidence="3" key="1">
    <citation type="journal article" date="2019" name="Int. J. Syst. Evol. Microbiol.">
        <title>The Global Catalogue of Microorganisms (GCM) 10K type strain sequencing project: providing services to taxonomists for standard genome sequencing and annotation.</title>
        <authorList>
            <consortium name="The Broad Institute Genomics Platform"/>
            <consortium name="The Broad Institute Genome Sequencing Center for Infectious Disease"/>
            <person name="Wu L."/>
            <person name="Ma J."/>
        </authorList>
    </citation>
    <scope>NUCLEOTIDE SEQUENCE [LARGE SCALE GENOMIC DNA]</scope>
    <source>
        <strain evidence="3">KCTC 33676</strain>
    </source>
</reference>
<comment type="caution">
    <text evidence="2">The sequence shown here is derived from an EMBL/GenBank/DDBJ whole genome shotgun (WGS) entry which is preliminary data.</text>
</comment>
<name>A0ABW5R5H8_9BACL</name>
<keyword evidence="3" id="KW-1185">Reference proteome</keyword>
<protein>
    <submittedName>
        <fullName evidence="2">DUF4023 domain-containing protein</fullName>
    </submittedName>
</protein>
<feature type="compositionally biased region" description="Basic and acidic residues" evidence="1">
    <location>
        <begin position="1"/>
        <end position="22"/>
    </location>
</feature>
<dbReference type="RefSeq" id="WP_379927352.1">
    <property type="nucleotide sequence ID" value="NZ_JBHUMM010000001.1"/>
</dbReference>
<organism evidence="2 3">
    <name type="scientific">Marinicrinis sediminis</name>
    <dbReference type="NCBI Taxonomy" id="1652465"/>
    <lineage>
        <taxon>Bacteria</taxon>
        <taxon>Bacillati</taxon>
        <taxon>Bacillota</taxon>
        <taxon>Bacilli</taxon>
        <taxon>Bacillales</taxon>
        <taxon>Paenibacillaceae</taxon>
    </lineage>
</organism>
<proteinExistence type="predicted"/>
<gene>
    <name evidence="2" type="ORF">ACFSUC_00090</name>
</gene>
<sequence length="43" mass="4828">MDDTKQFIEKVHDTQAKDEHNRRAAGKSTPSSKLPGKQHAKNP</sequence>
<evidence type="ECO:0000256" key="1">
    <source>
        <dbReference type="SAM" id="MobiDB-lite"/>
    </source>
</evidence>
<dbReference type="InterPro" id="IPR025097">
    <property type="entry name" value="DUF4023"/>
</dbReference>
<evidence type="ECO:0000313" key="2">
    <source>
        <dbReference type="EMBL" id="MFD2670001.1"/>
    </source>
</evidence>
<evidence type="ECO:0000313" key="3">
    <source>
        <dbReference type="Proteomes" id="UP001597497"/>
    </source>
</evidence>